<protein>
    <submittedName>
        <fullName evidence="1">Uncharacterized protein</fullName>
    </submittedName>
</protein>
<reference evidence="1 2" key="1">
    <citation type="journal article" date="2022" name="bioRxiv">
        <title>The genome of the oomycete Peronosclerospora sorghi, a cosmopolitan pathogen of maize and sorghum, is inflated with dispersed pseudogenes.</title>
        <authorList>
            <person name="Fletcher K."/>
            <person name="Martin F."/>
            <person name="Isakeit T."/>
            <person name="Cavanaugh K."/>
            <person name="Magill C."/>
            <person name="Michelmore R."/>
        </authorList>
    </citation>
    <scope>NUCLEOTIDE SEQUENCE [LARGE SCALE GENOMIC DNA]</scope>
    <source>
        <strain evidence="1">P6</strain>
    </source>
</reference>
<accession>A0ACC0WKK6</accession>
<sequence>MGATLKALGGASRRELQALAKELQLCRANAKSEMIVKHALQFLNDHPEDGEKQVLRMLGCCESSSPTTTKMISKEEIRNDNQPENEPKVEVAETKKCNADKKLESQKPPNDMVNPCKMVLSPTYTAKSSPTVASPTKSLKSRTKAPISSKKSQRSTLTTIARKSPPLFKEKVAAAPDELTTSTKAIPVSEKVINKARKAVEALVKSVPDLTFIGESRVRCCTTGHEMVADVNVIQMYIQGKRYKKALNLKASFAKYAPMFVDHPDESKTDMLWCNVTESAVARDEERVKHHIAARKYQKQLPIWKEQEAAKKKADEEEAQRRAARIEAGKKRRLEALARENIGDAKTMSKRKHTGDR</sequence>
<organism evidence="1 2">
    <name type="scientific">Peronosclerospora sorghi</name>
    <dbReference type="NCBI Taxonomy" id="230839"/>
    <lineage>
        <taxon>Eukaryota</taxon>
        <taxon>Sar</taxon>
        <taxon>Stramenopiles</taxon>
        <taxon>Oomycota</taxon>
        <taxon>Peronosporomycetes</taxon>
        <taxon>Peronosporales</taxon>
        <taxon>Peronosporaceae</taxon>
        <taxon>Peronosclerospora</taxon>
    </lineage>
</organism>
<dbReference type="Proteomes" id="UP001163321">
    <property type="component" value="Chromosome 12"/>
</dbReference>
<name>A0ACC0WKK6_9STRA</name>
<dbReference type="EMBL" id="CM047591">
    <property type="protein sequence ID" value="KAI9918556.1"/>
    <property type="molecule type" value="Genomic_DNA"/>
</dbReference>
<comment type="caution">
    <text evidence="1">The sequence shown here is derived from an EMBL/GenBank/DDBJ whole genome shotgun (WGS) entry which is preliminary data.</text>
</comment>
<proteinExistence type="predicted"/>
<gene>
    <name evidence="1" type="ORF">PsorP6_011607</name>
</gene>
<evidence type="ECO:0000313" key="1">
    <source>
        <dbReference type="EMBL" id="KAI9918556.1"/>
    </source>
</evidence>
<evidence type="ECO:0000313" key="2">
    <source>
        <dbReference type="Proteomes" id="UP001163321"/>
    </source>
</evidence>
<keyword evidence="2" id="KW-1185">Reference proteome</keyword>